<reference evidence="1" key="1">
    <citation type="submission" date="2023-07" db="EMBL/GenBank/DDBJ databases">
        <title>Comparative genomics of clinical Stenotrophomonas maltophilia isolates reveals regions of diversity which correlate with colonization and persistence in vivo.</title>
        <authorList>
            <person name="Mcdaniel M.S."/>
            <person name="Swords W.E."/>
            <person name="Sumpter N.A."/>
            <person name="Lindgren N.R."/>
            <person name="Billiot C.E."/>
        </authorList>
    </citation>
    <scope>NUCLEOTIDE SEQUENCE</scope>
    <source>
        <strain evidence="1">Ism4</strain>
    </source>
</reference>
<comment type="caution">
    <text evidence="1">The sequence shown here is derived from an EMBL/GenBank/DDBJ whole genome shotgun (WGS) entry which is preliminary data.</text>
</comment>
<dbReference type="AlphaFoldDB" id="A0AAJ2J9G4"/>
<dbReference type="RefSeq" id="WP_312561347.1">
    <property type="nucleotide sequence ID" value="NZ_JAVSKO010000003.1"/>
</dbReference>
<dbReference type="EMBL" id="JAVSKO010000003">
    <property type="protein sequence ID" value="MDT3467823.1"/>
    <property type="molecule type" value="Genomic_DNA"/>
</dbReference>
<dbReference type="Proteomes" id="UP001251948">
    <property type="component" value="Unassembled WGS sequence"/>
</dbReference>
<name>A0AAJ2J9G4_STEMA</name>
<proteinExistence type="predicted"/>
<evidence type="ECO:0000313" key="2">
    <source>
        <dbReference type="Proteomes" id="UP001251948"/>
    </source>
</evidence>
<sequence length="134" mass="14545">MSYRTHYPNLYQLVGESIRQLSVEIAQRVEDVLSGPDGLMPMLKGQMDIDGSTQRTGLSAPEAGTLAGIRHTVAGITSLTRMMYAMHVARTRGGPSQVVPPDAMNGLLLAARELTCHAQRQLQAERNRGSATLQ</sequence>
<protein>
    <submittedName>
        <fullName evidence="1">Uncharacterized protein</fullName>
    </submittedName>
</protein>
<organism evidence="1 2">
    <name type="scientific">Stenotrophomonas maltophilia</name>
    <name type="common">Pseudomonas maltophilia</name>
    <name type="synonym">Xanthomonas maltophilia</name>
    <dbReference type="NCBI Taxonomy" id="40324"/>
    <lineage>
        <taxon>Bacteria</taxon>
        <taxon>Pseudomonadati</taxon>
        <taxon>Pseudomonadota</taxon>
        <taxon>Gammaproteobacteria</taxon>
        <taxon>Lysobacterales</taxon>
        <taxon>Lysobacteraceae</taxon>
        <taxon>Stenotrophomonas</taxon>
        <taxon>Stenotrophomonas maltophilia group</taxon>
    </lineage>
</organism>
<evidence type="ECO:0000313" key="1">
    <source>
        <dbReference type="EMBL" id="MDT3467823.1"/>
    </source>
</evidence>
<gene>
    <name evidence="1" type="ORF">ROV92_07415</name>
</gene>
<accession>A0AAJ2J9G4</accession>